<reference evidence="1" key="1">
    <citation type="submission" date="2018-02" db="EMBL/GenBank/DDBJ databases">
        <title>Rhizophora mucronata_Transcriptome.</title>
        <authorList>
            <person name="Meera S.P."/>
            <person name="Sreeshan A."/>
            <person name="Augustine A."/>
        </authorList>
    </citation>
    <scope>NUCLEOTIDE SEQUENCE</scope>
    <source>
        <tissue evidence="1">Leaf</tissue>
    </source>
</reference>
<evidence type="ECO:0000313" key="1">
    <source>
        <dbReference type="EMBL" id="MBX34924.1"/>
    </source>
</evidence>
<dbReference type="AlphaFoldDB" id="A0A2P2MXH0"/>
<sequence length="32" mass="3134">MRRVIAFSSSAAGSGGSEAAFAASNLSDACNQ</sequence>
<dbReference type="EMBL" id="GGEC01054440">
    <property type="protein sequence ID" value="MBX34924.1"/>
    <property type="molecule type" value="Transcribed_RNA"/>
</dbReference>
<accession>A0A2P2MXH0</accession>
<proteinExistence type="predicted"/>
<organism evidence="1">
    <name type="scientific">Rhizophora mucronata</name>
    <name type="common">Asiatic mangrove</name>
    <dbReference type="NCBI Taxonomy" id="61149"/>
    <lineage>
        <taxon>Eukaryota</taxon>
        <taxon>Viridiplantae</taxon>
        <taxon>Streptophyta</taxon>
        <taxon>Embryophyta</taxon>
        <taxon>Tracheophyta</taxon>
        <taxon>Spermatophyta</taxon>
        <taxon>Magnoliopsida</taxon>
        <taxon>eudicotyledons</taxon>
        <taxon>Gunneridae</taxon>
        <taxon>Pentapetalae</taxon>
        <taxon>rosids</taxon>
        <taxon>fabids</taxon>
        <taxon>Malpighiales</taxon>
        <taxon>Rhizophoraceae</taxon>
        <taxon>Rhizophora</taxon>
    </lineage>
</organism>
<name>A0A2P2MXH0_RHIMU</name>
<protein>
    <submittedName>
        <fullName evidence="1">Uncharacterized protein</fullName>
    </submittedName>
</protein>